<name>A0A1J0VQZ2_9NOCA</name>
<evidence type="ECO:0000313" key="3">
    <source>
        <dbReference type="EMBL" id="APE34433.1"/>
    </source>
</evidence>
<dbReference type="PROSITE" id="PS51202">
    <property type="entry name" value="RCK_C"/>
    <property type="match status" value="1"/>
</dbReference>
<dbReference type="InterPro" id="IPR026278">
    <property type="entry name" value="KhtT"/>
</dbReference>
<dbReference type="OrthoDB" id="5242677at2"/>
<dbReference type="EMBL" id="CP018082">
    <property type="protein sequence ID" value="APE34433.1"/>
    <property type="molecule type" value="Genomic_DNA"/>
</dbReference>
<reference evidence="3" key="1">
    <citation type="submission" date="2016-11" db="EMBL/GenBank/DDBJ databases">
        <authorList>
            <person name="Jaros S."/>
            <person name="Januszkiewicz K."/>
            <person name="Wedrychowicz H."/>
        </authorList>
    </citation>
    <scope>NUCLEOTIDE SEQUENCE [LARGE SCALE GENOMIC DNA]</scope>
    <source>
        <strain evidence="3">Y48</strain>
    </source>
</reference>
<feature type="domain" description="RCK C-terminal" evidence="2">
    <location>
        <begin position="75"/>
        <end position="159"/>
    </location>
</feature>
<accession>A0A1J0VQZ2</accession>
<dbReference type="InterPro" id="IPR036721">
    <property type="entry name" value="RCK_C_sf"/>
</dbReference>
<dbReference type="Pfam" id="PF25991">
    <property type="entry name" value="KhtT_N"/>
    <property type="match status" value="1"/>
</dbReference>
<dbReference type="PANTHER" id="PTHR30445:SF8">
    <property type="entry name" value="K(+)_H(+) ANTIPORTER SUBUNIT KHTT"/>
    <property type="match status" value="1"/>
</dbReference>
<dbReference type="InterPro" id="IPR058776">
    <property type="entry name" value="KhtT-like_N"/>
</dbReference>
<dbReference type="PANTHER" id="PTHR30445">
    <property type="entry name" value="K(+)_H(+) ANTIPORTER SUBUNIT KHTT"/>
    <property type="match status" value="1"/>
</dbReference>
<evidence type="ECO:0000256" key="1">
    <source>
        <dbReference type="SAM" id="MobiDB-lite"/>
    </source>
</evidence>
<dbReference type="Gene3D" id="3.30.70.1450">
    <property type="entry name" value="Regulator of K+ conductance, C-terminal domain"/>
    <property type="match status" value="1"/>
</dbReference>
<gene>
    <name evidence="3" type="ORF">BOX37_11220</name>
</gene>
<dbReference type="InterPro" id="IPR050144">
    <property type="entry name" value="AAE_transporter"/>
</dbReference>
<dbReference type="Pfam" id="PF02080">
    <property type="entry name" value="TrkA_C"/>
    <property type="match status" value="1"/>
</dbReference>
<proteinExistence type="predicted"/>
<keyword evidence="4" id="KW-1185">Reference proteome</keyword>
<dbReference type="GO" id="GO:0008324">
    <property type="term" value="F:monoatomic cation transmembrane transporter activity"/>
    <property type="evidence" value="ECO:0007669"/>
    <property type="project" value="InterPro"/>
</dbReference>
<dbReference type="SUPFAM" id="SSF116726">
    <property type="entry name" value="TrkA C-terminal domain-like"/>
    <property type="match status" value="1"/>
</dbReference>
<dbReference type="GO" id="GO:0006813">
    <property type="term" value="P:potassium ion transport"/>
    <property type="evidence" value="ECO:0007669"/>
    <property type="project" value="InterPro"/>
</dbReference>
<protein>
    <submittedName>
        <fullName evidence="3">Potassium transporter TrkA</fullName>
    </submittedName>
</protein>
<dbReference type="KEGG" id="nsl:BOX37_11220"/>
<dbReference type="InterPro" id="IPR006037">
    <property type="entry name" value="RCK_C"/>
</dbReference>
<dbReference type="AlphaFoldDB" id="A0A1J0VQZ2"/>
<evidence type="ECO:0000313" key="4">
    <source>
        <dbReference type="Proteomes" id="UP000183810"/>
    </source>
</evidence>
<dbReference type="RefSeq" id="WP_071927613.1">
    <property type="nucleotide sequence ID" value="NZ_CP018082.1"/>
</dbReference>
<sequence>MNVDVTTLPGIGVRKEFSLSKVDRRMGVVDHRDGGTDLIFTRIGDPDTTVQIPLSEVEARTLASLLGAPQLVAQLREQHRELDGVSTRSLSMPPNSPYSGRRLGDTEMRTRTRASIVAVLRSGDVFASPGPDFVFADGDIVVVVGTNAGLDAAASILSDG</sequence>
<organism evidence="3 4">
    <name type="scientific">Nocardia mangyaensis</name>
    <dbReference type="NCBI Taxonomy" id="2213200"/>
    <lineage>
        <taxon>Bacteria</taxon>
        <taxon>Bacillati</taxon>
        <taxon>Actinomycetota</taxon>
        <taxon>Actinomycetes</taxon>
        <taxon>Mycobacteriales</taxon>
        <taxon>Nocardiaceae</taxon>
        <taxon>Nocardia</taxon>
    </lineage>
</organism>
<evidence type="ECO:0000259" key="2">
    <source>
        <dbReference type="PROSITE" id="PS51202"/>
    </source>
</evidence>
<dbReference type="Proteomes" id="UP000183810">
    <property type="component" value="Chromosome"/>
</dbReference>
<dbReference type="PIRSF" id="PIRSF005028">
    <property type="entry name" value="KhtT"/>
    <property type="match status" value="1"/>
</dbReference>
<feature type="region of interest" description="Disordered" evidence="1">
    <location>
        <begin position="83"/>
        <end position="103"/>
    </location>
</feature>